<dbReference type="SUPFAM" id="SSF51556">
    <property type="entry name" value="Metallo-dependent hydrolases"/>
    <property type="match status" value="1"/>
</dbReference>
<dbReference type="Proteomes" id="UP000295375">
    <property type="component" value="Unassembled WGS sequence"/>
</dbReference>
<dbReference type="Pfam" id="PF01979">
    <property type="entry name" value="Amidohydro_1"/>
    <property type="match status" value="1"/>
</dbReference>
<evidence type="ECO:0000259" key="2">
    <source>
        <dbReference type="Pfam" id="PF01979"/>
    </source>
</evidence>
<feature type="domain" description="Amidohydrolase-related" evidence="2">
    <location>
        <begin position="73"/>
        <end position="424"/>
    </location>
</feature>
<keyword evidence="4" id="KW-1185">Reference proteome</keyword>
<evidence type="ECO:0000313" key="4">
    <source>
        <dbReference type="Proteomes" id="UP000295375"/>
    </source>
</evidence>
<proteinExistence type="predicted"/>
<evidence type="ECO:0000256" key="1">
    <source>
        <dbReference type="SAM" id="SignalP"/>
    </source>
</evidence>
<dbReference type="InterPro" id="IPR006680">
    <property type="entry name" value="Amidohydro-rel"/>
</dbReference>
<dbReference type="InterPro" id="IPR051781">
    <property type="entry name" value="Metallo-dep_Hydrolase"/>
</dbReference>
<reference evidence="3 4" key="1">
    <citation type="submission" date="2019-03" db="EMBL/GenBank/DDBJ databases">
        <title>Genomic Encyclopedia of Type Strains, Phase IV (KMG-IV): sequencing the most valuable type-strain genomes for metagenomic binning, comparative biology and taxonomic classification.</title>
        <authorList>
            <person name="Goeker M."/>
        </authorList>
    </citation>
    <scope>NUCLEOTIDE SEQUENCE [LARGE SCALE GENOMIC DNA]</scope>
    <source>
        <strain evidence="3 4">DSM 103792</strain>
    </source>
</reference>
<name>A0A4R6UB00_9GAMM</name>
<dbReference type="PANTHER" id="PTHR43135">
    <property type="entry name" value="ALPHA-D-RIBOSE 1-METHYLPHOSPHONATE 5-TRIPHOSPHATE DIPHOSPHATASE"/>
    <property type="match status" value="1"/>
</dbReference>
<dbReference type="SUPFAM" id="SSF51338">
    <property type="entry name" value="Composite domain of metallo-dependent hydrolases"/>
    <property type="match status" value="1"/>
</dbReference>
<protein>
    <submittedName>
        <fullName evidence="3">Imidazolonepropionase-like amidohydrolase</fullName>
    </submittedName>
</protein>
<dbReference type="GO" id="GO:0016810">
    <property type="term" value="F:hydrolase activity, acting on carbon-nitrogen (but not peptide) bonds"/>
    <property type="evidence" value="ECO:0007669"/>
    <property type="project" value="InterPro"/>
</dbReference>
<keyword evidence="3" id="KW-0378">Hydrolase</keyword>
<evidence type="ECO:0000313" key="3">
    <source>
        <dbReference type="EMBL" id="TDQ43056.1"/>
    </source>
</evidence>
<comment type="caution">
    <text evidence="3">The sequence shown here is derived from an EMBL/GenBank/DDBJ whole genome shotgun (WGS) entry which is preliminary data.</text>
</comment>
<dbReference type="Gene3D" id="3.20.20.140">
    <property type="entry name" value="Metal-dependent hydrolases"/>
    <property type="match status" value="1"/>
</dbReference>
<dbReference type="Gene3D" id="2.30.40.10">
    <property type="entry name" value="Urease, subunit C, domain 1"/>
    <property type="match status" value="1"/>
</dbReference>
<dbReference type="AlphaFoldDB" id="A0A4R6UB00"/>
<accession>A0A4R6UB00</accession>
<feature type="chain" id="PRO_5020631893" evidence="1">
    <location>
        <begin position="21"/>
        <end position="428"/>
    </location>
</feature>
<feature type="signal peptide" evidence="1">
    <location>
        <begin position="1"/>
        <end position="20"/>
    </location>
</feature>
<gene>
    <name evidence="3" type="ORF">EV696_13318</name>
</gene>
<dbReference type="InterPro" id="IPR032466">
    <property type="entry name" value="Metal_Hydrolase"/>
</dbReference>
<sequence>MFMKRLFVPSLLLLCSMAQADTLIHVGRLVDSESGKVLKDQSIVIAGNTIKSVQGGLVDKAGFDQYIDLREYTVMPGFIDMHTHLTGDELSATSYNARFYMNPADYALQSTVHAERTLKAGFTTVRDLGDRDLVSISLRNAINKGWVIGPRIFTAGKSIATTGGHADPSNGIKWELMGDPEAKEGVINGVAEARKAVRQRYKEGSDLIKITATGGVLSLASSGDNAQFQDDELAAIVQTAKDYNFAVAVHAHGSEGMLRAVKAGVDSIEHGTYMTDQIIREMKKQGTWYVPTILAGKTVERYAQQDGFLPAVVRPKAATIGPQILDTFSRAYKAGVKIAFGTDAGVSKHGQNAEEFVLMVQGGMKPMEAIQAATINAATLLRQQEKLGSIKAGKFADLVAVKADPLKDIGSLMKVDFVMKDGKVYVSK</sequence>
<dbReference type="EMBL" id="SNYM01000033">
    <property type="protein sequence ID" value="TDQ43056.1"/>
    <property type="molecule type" value="Genomic_DNA"/>
</dbReference>
<dbReference type="InterPro" id="IPR057744">
    <property type="entry name" value="OTAase-like"/>
</dbReference>
<dbReference type="InterPro" id="IPR011059">
    <property type="entry name" value="Metal-dep_hydrolase_composite"/>
</dbReference>
<organism evidence="3 4">
    <name type="scientific">Permianibacter aggregans</name>
    <dbReference type="NCBI Taxonomy" id="1510150"/>
    <lineage>
        <taxon>Bacteria</taxon>
        <taxon>Pseudomonadati</taxon>
        <taxon>Pseudomonadota</taxon>
        <taxon>Gammaproteobacteria</taxon>
        <taxon>Pseudomonadales</taxon>
        <taxon>Pseudomonadaceae</taxon>
        <taxon>Permianibacter</taxon>
    </lineage>
</organism>
<dbReference type="CDD" id="cd01299">
    <property type="entry name" value="Met_dep_hydrolase_A"/>
    <property type="match status" value="1"/>
</dbReference>
<dbReference type="PANTHER" id="PTHR43135:SF3">
    <property type="entry name" value="ALPHA-D-RIBOSE 1-METHYLPHOSPHONATE 5-TRIPHOSPHATE DIPHOSPHATASE"/>
    <property type="match status" value="1"/>
</dbReference>
<keyword evidence="1" id="KW-0732">Signal</keyword>